<protein>
    <submittedName>
        <fullName evidence="1">Uncharacterized protein</fullName>
    </submittedName>
</protein>
<proteinExistence type="predicted"/>
<comment type="caution">
    <text evidence="1">The sequence shown here is derived from an EMBL/GenBank/DDBJ whole genome shotgun (WGS) entry which is preliminary data.</text>
</comment>
<sequence>MLPLKGAMLKWASQNKANRVKIPNFKTKLQTRSRTQILVRLAARDTPTSRGKSLSSSSVHVRRPSPPGDHYEVNLDHSSPLFHTSVERYTMLLWEFCISVYLPFQKLLCWKVVTLTGLNEIGNVDQDNNLTRMLVSISETGTIDQALFGLREQHGSICILQFALHDFFVLSQNVKLLYYYARQKQEISVVAHLQLQNVPIMPNHLIPSLMRSESDKRKKAVGDHRILTLWTKDGELNDKKGSLNLIRYVYLAGIW</sequence>
<dbReference type="EMBL" id="CM044701">
    <property type="protein sequence ID" value="KAI5680580.1"/>
    <property type="molecule type" value="Genomic_DNA"/>
</dbReference>
<gene>
    <name evidence="1" type="ORF">M9H77_01807</name>
</gene>
<evidence type="ECO:0000313" key="1">
    <source>
        <dbReference type="EMBL" id="KAI5680580.1"/>
    </source>
</evidence>
<name>A0ACC0C6Q8_CATRO</name>
<evidence type="ECO:0000313" key="2">
    <source>
        <dbReference type="Proteomes" id="UP001060085"/>
    </source>
</evidence>
<accession>A0ACC0C6Q8</accession>
<reference evidence="2" key="1">
    <citation type="journal article" date="2023" name="Nat. Plants">
        <title>Single-cell RNA sequencing provides a high-resolution roadmap for understanding the multicellular compartmentation of specialized metabolism.</title>
        <authorList>
            <person name="Sun S."/>
            <person name="Shen X."/>
            <person name="Li Y."/>
            <person name="Li Y."/>
            <person name="Wang S."/>
            <person name="Li R."/>
            <person name="Zhang H."/>
            <person name="Shen G."/>
            <person name="Guo B."/>
            <person name="Wei J."/>
            <person name="Xu J."/>
            <person name="St-Pierre B."/>
            <person name="Chen S."/>
            <person name="Sun C."/>
        </authorList>
    </citation>
    <scope>NUCLEOTIDE SEQUENCE [LARGE SCALE GENOMIC DNA]</scope>
</reference>
<organism evidence="1 2">
    <name type="scientific">Catharanthus roseus</name>
    <name type="common">Madagascar periwinkle</name>
    <name type="synonym">Vinca rosea</name>
    <dbReference type="NCBI Taxonomy" id="4058"/>
    <lineage>
        <taxon>Eukaryota</taxon>
        <taxon>Viridiplantae</taxon>
        <taxon>Streptophyta</taxon>
        <taxon>Embryophyta</taxon>
        <taxon>Tracheophyta</taxon>
        <taxon>Spermatophyta</taxon>
        <taxon>Magnoliopsida</taxon>
        <taxon>eudicotyledons</taxon>
        <taxon>Gunneridae</taxon>
        <taxon>Pentapetalae</taxon>
        <taxon>asterids</taxon>
        <taxon>lamiids</taxon>
        <taxon>Gentianales</taxon>
        <taxon>Apocynaceae</taxon>
        <taxon>Rauvolfioideae</taxon>
        <taxon>Vinceae</taxon>
        <taxon>Catharanthinae</taxon>
        <taxon>Catharanthus</taxon>
    </lineage>
</organism>
<dbReference type="Proteomes" id="UP001060085">
    <property type="component" value="Linkage Group LG01"/>
</dbReference>
<keyword evidence="2" id="KW-1185">Reference proteome</keyword>